<evidence type="ECO:0000256" key="3">
    <source>
        <dbReference type="ARBA" id="ARBA00022670"/>
    </source>
</evidence>
<accession>A0A2N0ZD61</accession>
<evidence type="ECO:0000256" key="1">
    <source>
        <dbReference type="ARBA" id="ARBA00001947"/>
    </source>
</evidence>
<organism evidence="9 10">
    <name type="scientific">Cytobacillus horneckiae</name>
    <dbReference type="NCBI Taxonomy" id="549687"/>
    <lineage>
        <taxon>Bacteria</taxon>
        <taxon>Bacillati</taxon>
        <taxon>Bacillota</taxon>
        <taxon>Bacilli</taxon>
        <taxon>Bacillales</taxon>
        <taxon>Bacillaceae</taxon>
        <taxon>Cytobacillus</taxon>
    </lineage>
</organism>
<dbReference type="PANTHER" id="PTHR11705:SF143">
    <property type="entry name" value="SLL0236 PROTEIN"/>
    <property type="match status" value="1"/>
</dbReference>
<dbReference type="PROSITE" id="PS52035">
    <property type="entry name" value="PEPTIDASE_M14"/>
    <property type="match status" value="1"/>
</dbReference>
<evidence type="ECO:0000259" key="8">
    <source>
        <dbReference type="PROSITE" id="PS52035"/>
    </source>
</evidence>
<proteinExistence type="inferred from homology"/>
<comment type="caution">
    <text evidence="7">Lacks conserved residue(s) required for the propagation of feature annotation.</text>
</comment>
<comment type="cofactor">
    <cofactor evidence="1">
        <name>Zn(2+)</name>
        <dbReference type="ChEBI" id="CHEBI:29105"/>
    </cofactor>
</comment>
<dbReference type="GO" id="GO:0005615">
    <property type="term" value="C:extracellular space"/>
    <property type="evidence" value="ECO:0007669"/>
    <property type="project" value="TreeGrafter"/>
</dbReference>
<evidence type="ECO:0000256" key="5">
    <source>
        <dbReference type="ARBA" id="ARBA00022833"/>
    </source>
</evidence>
<comment type="caution">
    <text evidence="9">The sequence shown here is derived from an EMBL/GenBank/DDBJ whole genome shotgun (WGS) entry which is preliminary data.</text>
</comment>
<feature type="domain" description="Peptidase M14" evidence="8">
    <location>
        <begin position="6"/>
        <end position="285"/>
    </location>
</feature>
<evidence type="ECO:0000313" key="10">
    <source>
        <dbReference type="Proteomes" id="UP000233343"/>
    </source>
</evidence>
<evidence type="ECO:0000313" key="9">
    <source>
        <dbReference type="EMBL" id="PKG27439.1"/>
    </source>
</evidence>
<evidence type="ECO:0000256" key="7">
    <source>
        <dbReference type="PROSITE-ProRule" id="PRU01379"/>
    </source>
</evidence>
<protein>
    <recommendedName>
        <fullName evidence="8">Peptidase M14 domain-containing protein</fullName>
    </recommendedName>
</protein>
<dbReference type="RefSeq" id="WP_066197451.1">
    <property type="nucleotide sequence ID" value="NZ_JAMAUX010000003.1"/>
</dbReference>
<evidence type="ECO:0000256" key="2">
    <source>
        <dbReference type="ARBA" id="ARBA00005988"/>
    </source>
</evidence>
<dbReference type="SUPFAM" id="SSF53187">
    <property type="entry name" value="Zn-dependent exopeptidases"/>
    <property type="match status" value="1"/>
</dbReference>
<sequence>MAMIKFPYQLEGEVRFESYPQVLKRINSFSNVRNIGKDESGQYDMKVIEMGNAIKPTLLVIASMHPPEWAGTQYSLSFFEMLRDRTFPDKQFRDKLLRKFHLVYIPIVNPYGYNRLPSPLSRTKGRYNVNGIDLNRDFEHFTQAETRNVKSVMDEFRPFAFLDIHLFGIEMEGTNNKNLIIGNGQNSTNILRKTIADSWRVGSDNEAVTEWPGTSTLGKGLARTYMRDLSNPYTNTTLSYITEMIRPTDTHPDNPLSYKQMYQYGILSIYLFFKSSMDYFYRRRQ</sequence>
<keyword evidence="5" id="KW-0862">Zinc</keyword>
<dbReference type="PANTHER" id="PTHR11705">
    <property type="entry name" value="PROTEASE FAMILY M14 CARBOXYPEPTIDASE A,B"/>
    <property type="match status" value="1"/>
</dbReference>
<dbReference type="AlphaFoldDB" id="A0A2N0ZD61"/>
<dbReference type="GO" id="GO:0008270">
    <property type="term" value="F:zinc ion binding"/>
    <property type="evidence" value="ECO:0007669"/>
    <property type="project" value="InterPro"/>
</dbReference>
<keyword evidence="4" id="KW-0378">Hydrolase</keyword>
<keyword evidence="3" id="KW-0645">Protease</keyword>
<dbReference type="GO" id="GO:0006508">
    <property type="term" value="P:proteolysis"/>
    <property type="evidence" value="ECO:0007669"/>
    <property type="project" value="UniProtKB-KW"/>
</dbReference>
<dbReference type="Pfam" id="PF00246">
    <property type="entry name" value="Peptidase_M14"/>
    <property type="match status" value="1"/>
</dbReference>
<keyword evidence="6" id="KW-0482">Metalloprotease</keyword>
<gene>
    <name evidence="9" type="ORF">CWS20_18795</name>
</gene>
<dbReference type="InterPro" id="IPR000834">
    <property type="entry name" value="Peptidase_M14"/>
</dbReference>
<dbReference type="Gene3D" id="3.40.630.10">
    <property type="entry name" value="Zn peptidases"/>
    <property type="match status" value="1"/>
</dbReference>
<comment type="similarity">
    <text evidence="2 7">Belongs to the peptidase M14 family.</text>
</comment>
<keyword evidence="10" id="KW-1185">Reference proteome</keyword>
<dbReference type="Proteomes" id="UP000233343">
    <property type="component" value="Unassembled WGS sequence"/>
</dbReference>
<evidence type="ECO:0000256" key="4">
    <source>
        <dbReference type="ARBA" id="ARBA00022801"/>
    </source>
</evidence>
<evidence type="ECO:0000256" key="6">
    <source>
        <dbReference type="ARBA" id="ARBA00023049"/>
    </source>
</evidence>
<name>A0A2N0ZD61_9BACI</name>
<dbReference type="EMBL" id="PISD01000043">
    <property type="protein sequence ID" value="PKG27439.1"/>
    <property type="molecule type" value="Genomic_DNA"/>
</dbReference>
<dbReference type="GO" id="GO:0004181">
    <property type="term" value="F:metallocarboxypeptidase activity"/>
    <property type="evidence" value="ECO:0007669"/>
    <property type="project" value="InterPro"/>
</dbReference>
<reference evidence="9 10" key="1">
    <citation type="journal article" date="2010" name="Int. J. Syst. Evol. Microbiol.">
        <title>Bacillus horneckiae sp. nov., isolated from a spacecraft-assembly clean room.</title>
        <authorList>
            <person name="Vaishampayan P."/>
            <person name="Probst A."/>
            <person name="Krishnamurthi S."/>
            <person name="Ghosh S."/>
            <person name="Osman S."/>
            <person name="McDowall A."/>
            <person name="Ruckmani A."/>
            <person name="Mayilraj S."/>
            <person name="Venkateswaran K."/>
        </authorList>
    </citation>
    <scope>NUCLEOTIDE SEQUENCE [LARGE SCALE GENOMIC DNA]</scope>
    <source>
        <strain evidence="10">1PO1SC</strain>
    </source>
</reference>